<dbReference type="Gene3D" id="3.30.420.40">
    <property type="match status" value="1"/>
</dbReference>
<dbReference type="CDD" id="cd10170">
    <property type="entry name" value="ASKHA_NBD_HSP70"/>
    <property type="match status" value="1"/>
</dbReference>
<protein>
    <submittedName>
        <fullName evidence="1">Uncharacterized protein</fullName>
    </submittedName>
</protein>
<gene>
    <name evidence="1" type="ORF">RDB_LOCUS99288</name>
</gene>
<dbReference type="Proteomes" id="UP000663888">
    <property type="component" value="Unassembled WGS sequence"/>
</dbReference>
<comment type="caution">
    <text evidence="1">The sequence shown here is derived from an EMBL/GenBank/DDBJ whole genome shotgun (WGS) entry which is preliminary data.</text>
</comment>
<sequence length="602" mass="67637">MSALNKVWDGPPRIIIALDIGIKYTQVAYALLRTGEDISLRRVAQWPGREFPMRNGSVATALYYDSDNEVKAAGDETSLPDILDQAEDSGWKLVRHFPQQLYPPSHREHLPECETLPTGLSLLSVYAGYIKYLMNHARQNFINYTLDGENAWSIYSRGMTIAFTVPYSWSFKEHGFLRDAFLQADPEFMGSFRFVEQGEALIYGSMLDNDTGLATLRGLSSGSNVVMCNSQDAWSEIVTYRVDTHIPELPRFVPINGAVQAGWLTIVHAVKEYLKSTLGSHIADREEVDDYATKGAIDFEWKRTFSLFTIGKQYHIEIAGTRFHRPSINVRRGRMIVQSSDLKSSFDPCVNAIVEEFNKQVSTRDNVQLVITLGDLAESPYLKQTLAQSLEAIGMNCETYSSDLGNLRNTSCGAVAWAAFHENISPSVADSSLSFGIVIGERFDESNPDHQGRKVYPGHGGFGVVANKWSEIGRAVNLSESGPSFRRKIVRSLGPSREDSLGIRRFKCDIWGFTRSVGTEDKNTGWVKGKDGQINVGFRKLCRVEAELRDWTGVLTQKYTRSKPKDAIELDVIIEASGRCYRAYIEWKEGENRRQSEFYSLG</sequence>
<dbReference type="PANTHER" id="PTHR14187">
    <property type="entry name" value="ALPHA KINASE/ELONGATION FACTOR 2 KINASE"/>
    <property type="match status" value="1"/>
</dbReference>
<proteinExistence type="predicted"/>
<dbReference type="PANTHER" id="PTHR14187:SF5">
    <property type="entry name" value="HEAT SHOCK 70 KDA PROTEIN 12A"/>
    <property type="match status" value="1"/>
</dbReference>
<reference evidence="1" key="1">
    <citation type="submission" date="2021-01" db="EMBL/GenBank/DDBJ databases">
        <authorList>
            <person name="Kaushik A."/>
        </authorList>
    </citation>
    <scope>NUCLEOTIDE SEQUENCE</scope>
    <source>
        <strain evidence="1">AG4-R118</strain>
    </source>
</reference>
<name>A0A8H3BW95_9AGAM</name>
<evidence type="ECO:0000313" key="2">
    <source>
        <dbReference type="Proteomes" id="UP000663888"/>
    </source>
</evidence>
<dbReference type="AlphaFoldDB" id="A0A8H3BW95"/>
<organism evidence="1 2">
    <name type="scientific">Rhizoctonia solani</name>
    <dbReference type="NCBI Taxonomy" id="456999"/>
    <lineage>
        <taxon>Eukaryota</taxon>
        <taxon>Fungi</taxon>
        <taxon>Dikarya</taxon>
        <taxon>Basidiomycota</taxon>
        <taxon>Agaricomycotina</taxon>
        <taxon>Agaricomycetes</taxon>
        <taxon>Cantharellales</taxon>
        <taxon>Ceratobasidiaceae</taxon>
        <taxon>Rhizoctonia</taxon>
    </lineage>
</organism>
<accession>A0A8H3BW95</accession>
<dbReference type="EMBL" id="CAJMWX010001084">
    <property type="protein sequence ID" value="CAE6466428.1"/>
    <property type="molecule type" value="Genomic_DNA"/>
</dbReference>
<evidence type="ECO:0000313" key="1">
    <source>
        <dbReference type="EMBL" id="CAE6466428.1"/>
    </source>
</evidence>